<evidence type="ECO:0000256" key="5">
    <source>
        <dbReference type="ARBA" id="ARBA00023268"/>
    </source>
</evidence>
<keyword evidence="5" id="KW-0511">Multifunctional enzyme</keyword>
<dbReference type="Pfam" id="PF16197">
    <property type="entry name" value="KAsynt_C_assoc"/>
    <property type="match status" value="1"/>
</dbReference>
<dbReference type="SUPFAM" id="SSF47336">
    <property type="entry name" value="ACP-like"/>
    <property type="match status" value="1"/>
</dbReference>
<name>A0ABP7GFA4_9ACTN</name>
<dbReference type="PROSITE" id="PS50075">
    <property type="entry name" value="CARRIER"/>
    <property type="match status" value="1"/>
</dbReference>
<dbReference type="Pfam" id="PF18369">
    <property type="entry name" value="PKS_DE"/>
    <property type="match status" value="1"/>
</dbReference>
<dbReference type="InterPro" id="IPR009081">
    <property type="entry name" value="PP-bd_ACP"/>
</dbReference>
<organism evidence="8 9">
    <name type="scientific">Streptomyces tremellae</name>
    <dbReference type="NCBI Taxonomy" id="1124239"/>
    <lineage>
        <taxon>Bacteria</taxon>
        <taxon>Bacillati</taxon>
        <taxon>Actinomycetota</taxon>
        <taxon>Actinomycetes</taxon>
        <taxon>Kitasatosporales</taxon>
        <taxon>Streptomycetaceae</taxon>
        <taxon>Streptomyces</taxon>
    </lineage>
</organism>
<dbReference type="Gene3D" id="1.10.1200.10">
    <property type="entry name" value="ACP-like"/>
    <property type="match status" value="1"/>
</dbReference>
<dbReference type="PANTHER" id="PTHR43775:SF51">
    <property type="entry name" value="INACTIVE PHENOLPHTHIOCEROL SYNTHESIS POLYKETIDE SYNTHASE TYPE I PKS1-RELATED"/>
    <property type="match status" value="1"/>
</dbReference>
<dbReference type="Gene3D" id="6.10.140.1830">
    <property type="match status" value="1"/>
</dbReference>
<dbReference type="SUPFAM" id="SSF53901">
    <property type="entry name" value="Thiolase-like"/>
    <property type="match status" value="1"/>
</dbReference>
<evidence type="ECO:0000256" key="3">
    <source>
        <dbReference type="ARBA" id="ARBA00022679"/>
    </source>
</evidence>
<dbReference type="InterPro" id="IPR020806">
    <property type="entry name" value="PKS_PP-bd"/>
</dbReference>
<proteinExistence type="predicted"/>
<reference evidence="9" key="1">
    <citation type="journal article" date="2019" name="Int. J. Syst. Evol. Microbiol.">
        <title>The Global Catalogue of Microorganisms (GCM) 10K type strain sequencing project: providing services to taxonomists for standard genome sequencing and annotation.</title>
        <authorList>
            <consortium name="The Broad Institute Genomics Platform"/>
            <consortium name="The Broad Institute Genome Sequencing Center for Infectious Disease"/>
            <person name="Wu L."/>
            <person name="Ma J."/>
        </authorList>
    </citation>
    <scope>NUCLEOTIDE SEQUENCE [LARGE SCALE GENOMIC DNA]</scope>
    <source>
        <strain evidence="9">JCM 30846</strain>
    </source>
</reference>
<keyword evidence="6" id="KW-0012">Acyltransferase</keyword>
<dbReference type="InterPro" id="IPR013968">
    <property type="entry name" value="PKS_KR"/>
</dbReference>
<dbReference type="Gene3D" id="3.40.47.10">
    <property type="match status" value="1"/>
</dbReference>
<dbReference type="InterPro" id="IPR016036">
    <property type="entry name" value="Malonyl_transacylase_ACP-bd"/>
</dbReference>
<evidence type="ECO:0000313" key="8">
    <source>
        <dbReference type="EMBL" id="GAA3762419.1"/>
    </source>
</evidence>
<keyword evidence="3" id="KW-0808">Transferase</keyword>
<comment type="caution">
    <text evidence="8">The sequence shown here is derived from an EMBL/GenBank/DDBJ whole genome shotgun (WGS) entry which is preliminary data.</text>
</comment>
<dbReference type="Gene3D" id="3.30.70.3290">
    <property type="match status" value="1"/>
</dbReference>
<sequence>MDWSAGGVRLLREAVEWTEAGRPRRAGVSSFGISGTNAHVIVEQAPREERAEPPASDGSVVACAVSGRSEAALRAQAERLAQRVRTDDGLAPAAVAASLATSRSEFEHRGVVVAAGRDGLLAGLAALSSGKPAAGVVSGAVLPGKSAVLFSGQGSQRLGMGRGLHERFPVFAEAFDAACARFDALLERPLRDVVFGDPEALARTEYTQCALFAVEVALFRLVESFGVRPDLVGGHSLGEVVAAHVAGVFSLDDACALVAARGRLMGQLPAGGVMVSVRAAEAEVAPLLAGCADEVGVAAVNGPASVVLSGGEAAVAGVVRTLEARGVETKRLRVWHAFHSPLTEPLLAPFREVLAGLSFGPPSLQVVSNVTGAVASPDALRSPDYWVRHVRETVRFADGVAALAERGVTTFVELGPDGVLSGMGQECLPDAVFAPVLRRDADEAGSLAEGLAQAYVRGMAVDWAAHAAAGGPPPRRVDLPTYAFQRQHFWMRPPAVPGGASAVAAGDETLPALADTAFWEAVERGDARALARELAVEDGDGAGESVAAALPVLSAWRRRQRERESADARRYRVAWTPVAGGTGTLTGTWLVVVPEGYTDDAWVSHVVDSVAARGASTRVVELATGATESAAAGPLRAALAGTDGAGIAGVLSLLALVEGRHAVYGAVPLGVALTLALVQAAGEAGVRAPVWSVTRRAVSVDGAERTRDTDQAGVWSLGRVVGLETPERRGGTVDLPDALDGWVMDRLAWVLAGSSDEREVAVRGAGVFCRRLVRAPAGGRRSAEWHPSGTVLVTGGTGALGRRVARWLARAGAEHLVLVSRRGPRADGADGVRRELEELGTRTEVVACDVGDRAAVARLVADVTARERLTGVVHTAGVLDDGVLEGLTAERFEAVLRSKSEAARHLHEATRDLGLSAFVLFSSYAGVVGSAGQANYAVANALVDALAEQRRAEGLAATSVAWGPWADAGMAVSSGEAARNVDRSGLVPMDPRSALTALERSLADGGTSVVFDADWPRLTAAFEARTVERLLSGVPEVRRLAADAAERTARAEDPAALAGRLRALPETERSREVLDLVRSHAAAVLGYTSTDAIAPGRRFTEVGFDSLTAMRLRNRLGAATGVQLTTATVFAHATPTALADHLLAAYAAPPKRPRPRLRARDRA</sequence>
<evidence type="ECO:0000256" key="6">
    <source>
        <dbReference type="ARBA" id="ARBA00023315"/>
    </source>
</evidence>
<dbReference type="SMART" id="SM01294">
    <property type="entry name" value="PKS_PP_betabranch"/>
    <property type="match status" value="1"/>
</dbReference>
<keyword evidence="1" id="KW-0596">Phosphopantetheine</keyword>
<dbReference type="InterPro" id="IPR057326">
    <property type="entry name" value="KR_dom"/>
</dbReference>
<dbReference type="Pfam" id="PF00550">
    <property type="entry name" value="PP-binding"/>
    <property type="match status" value="1"/>
</dbReference>
<keyword evidence="9" id="KW-1185">Reference proteome</keyword>
<dbReference type="PANTHER" id="PTHR43775">
    <property type="entry name" value="FATTY ACID SYNTHASE"/>
    <property type="match status" value="1"/>
</dbReference>
<dbReference type="PROSITE" id="PS00012">
    <property type="entry name" value="PHOSPHOPANTETHEINE"/>
    <property type="match status" value="1"/>
</dbReference>
<dbReference type="InterPro" id="IPR032821">
    <property type="entry name" value="PKS_assoc"/>
</dbReference>
<protein>
    <recommendedName>
        <fullName evidence="7">Carrier domain-containing protein</fullName>
    </recommendedName>
</protein>
<dbReference type="CDD" id="cd08952">
    <property type="entry name" value="KR_1_SDR_x"/>
    <property type="match status" value="1"/>
</dbReference>
<dbReference type="SMART" id="SM00823">
    <property type="entry name" value="PKS_PP"/>
    <property type="match status" value="1"/>
</dbReference>
<keyword evidence="4" id="KW-0045">Antibiotic biosynthesis</keyword>
<dbReference type="Gene3D" id="3.40.50.720">
    <property type="entry name" value="NAD(P)-binding Rossmann-like Domain"/>
    <property type="match status" value="1"/>
</dbReference>
<dbReference type="InterPro" id="IPR016039">
    <property type="entry name" value="Thiolase-like"/>
</dbReference>
<dbReference type="SMART" id="SM00822">
    <property type="entry name" value="PKS_KR"/>
    <property type="match status" value="1"/>
</dbReference>
<evidence type="ECO:0000256" key="2">
    <source>
        <dbReference type="ARBA" id="ARBA00022553"/>
    </source>
</evidence>
<accession>A0ABP7GFA4</accession>
<evidence type="ECO:0000313" key="9">
    <source>
        <dbReference type="Proteomes" id="UP001499884"/>
    </source>
</evidence>
<keyword evidence="2" id="KW-0597">Phosphoprotein</keyword>
<dbReference type="InterPro" id="IPR001227">
    <property type="entry name" value="Ac_transferase_dom_sf"/>
</dbReference>
<dbReference type="Pfam" id="PF00698">
    <property type="entry name" value="Acyl_transf_1"/>
    <property type="match status" value="1"/>
</dbReference>
<evidence type="ECO:0000256" key="1">
    <source>
        <dbReference type="ARBA" id="ARBA00022450"/>
    </source>
</evidence>
<dbReference type="SMART" id="SM00827">
    <property type="entry name" value="PKS_AT"/>
    <property type="match status" value="1"/>
</dbReference>
<dbReference type="InterPro" id="IPR014043">
    <property type="entry name" value="Acyl_transferase_dom"/>
</dbReference>
<dbReference type="SUPFAM" id="SSF52151">
    <property type="entry name" value="FabD/lysophospholipase-like"/>
    <property type="match status" value="1"/>
</dbReference>
<dbReference type="InterPro" id="IPR016035">
    <property type="entry name" value="Acyl_Trfase/lysoPLipase"/>
</dbReference>
<dbReference type="InterPro" id="IPR006162">
    <property type="entry name" value="Ppantetheine_attach_site"/>
</dbReference>
<dbReference type="Pfam" id="PF08659">
    <property type="entry name" value="KR"/>
    <property type="match status" value="1"/>
</dbReference>
<feature type="domain" description="Carrier" evidence="7">
    <location>
        <begin position="1071"/>
        <end position="1146"/>
    </location>
</feature>
<dbReference type="InterPro" id="IPR041618">
    <property type="entry name" value="PKS_DE"/>
</dbReference>
<dbReference type="SUPFAM" id="SSF51735">
    <property type="entry name" value="NAD(P)-binding Rossmann-fold domains"/>
    <property type="match status" value="2"/>
</dbReference>
<dbReference type="SUPFAM" id="SSF55048">
    <property type="entry name" value="Probable ACP-binding domain of malonyl-CoA ACP transacylase"/>
    <property type="match status" value="1"/>
</dbReference>
<dbReference type="Gene3D" id="3.40.366.10">
    <property type="entry name" value="Malonyl-Coenzyme A Acyl Carrier Protein, domain 2"/>
    <property type="match status" value="1"/>
</dbReference>
<dbReference type="InterPro" id="IPR050091">
    <property type="entry name" value="PKS_NRPS_Biosynth_Enz"/>
</dbReference>
<evidence type="ECO:0000256" key="4">
    <source>
        <dbReference type="ARBA" id="ARBA00023194"/>
    </source>
</evidence>
<dbReference type="InterPro" id="IPR036291">
    <property type="entry name" value="NAD(P)-bd_dom_sf"/>
</dbReference>
<dbReference type="EMBL" id="BAABEP010000100">
    <property type="protein sequence ID" value="GAA3762419.1"/>
    <property type="molecule type" value="Genomic_DNA"/>
</dbReference>
<dbReference type="InterPro" id="IPR036736">
    <property type="entry name" value="ACP-like_sf"/>
</dbReference>
<gene>
    <name evidence="8" type="ORF">GCM10023082_65190</name>
</gene>
<dbReference type="Proteomes" id="UP001499884">
    <property type="component" value="Unassembled WGS sequence"/>
</dbReference>
<evidence type="ECO:0000259" key="7">
    <source>
        <dbReference type="PROSITE" id="PS50075"/>
    </source>
</evidence>